<dbReference type="GeneID" id="71855841"/>
<evidence type="ECO:0000313" key="3">
    <source>
        <dbReference type="Proteomes" id="UP001595821"/>
    </source>
</evidence>
<dbReference type="EMBL" id="JBHSDJ010000019">
    <property type="protein sequence ID" value="MFC4246885.1"/>
    <property type="molecule type" value="Genomic_DNA"/>
</dbReference>
<feature type="region of interest" description="Disordered" evidence="1">
    <location>
        <begin position="88"/>
        <end position="112"/>
    </location>
</feature>
<gene>
    <name evidence="2" type="ORF">ACFOZ7_07710</name>
</gene>
<reference evidence="2 3" key="1">
    <citation type="journal article" date="2014" name="Int. J. Syst. Evol. Microbiol.">
        <title>Complete genome sequence of Corynebacterium casei LMG S-19264T (=DSM 44701T), isolated from a smear-ripened cheese.</title>
        <authorList>
            <consortium name="US DOE Joint Genome Institute (JGI-PGF)"/>
            <person name="Walter F."/>
            <person name="Albersmeier A."/>
            <person name="Kalinowski J."/>
            <person name="Ruckert C."/>
        </authorList>
    </citation>
    <scope>NUCLEOTIDE SEQUENCE [LARGE SCALE GENOMIC DNA]</scope>
    <source>
        <strain evidence="2 3">IBRC-M 10912</strain>
    </source>
</reference>
<proteinExistence type="predicted"/>
<dbReference type="SUPFAM" id="SSF109755">
    <property type="entry name" value="PhoU-like"/>
    <property type="match status" value="1"/>
</dbReference>
<sequence>MSREMWHRPRDAIRQGRDATLAQVVEAIDRTAPETKARLAAEVGISEQYLSELLQELKRDDVVRKAYVVDDAAVYANADAVSPLHAGRRVGGATADGERSERATDSTTDPGDRAQTVLDLLARLDDVTATQYAAARQSFVGEEPDRPAGALESLANERYSAVLSELKSYTLTTDWPGNRVAADLATIATNLEIVGDRACFVADVVDSQAVATSGVVEERVCDIFEAGETINGHLRSILFECDLAAHDDLIVQEETVHRDLDELFELVTAYDQEMYGYLVTVTRALERAIYYWVHAAEIAVHLHSGVQPDHVLI</sequence>
<evidence type="ECO:0000256" key="1">
    <source>
        <dbReference type="SAM" id="MobiDB-lite"/>
    </source>
</evidence>
<organism evidence="2 3">
    <name type="scientific">Natribaculum luteum</name>
    <dbReference type="NCBI Taxonomy" id="1586232"/>
    <lineage>
        <taxon>Archaea</taxon>
        <taxon>Methanobacteriati</taxon>
        <taxon>Methanobacteriota</taxon>
        <taxon>Stenosarchaea group</taxon>
        <taxon>Halobacteria</taxon>
        <taxon>Halobacteriales</taxon>
        <taxon>Natrialbaceae</taxon>
        <taxon>Natribaculum</taxon>
    </lineage>
</organism>
<accession>A0ABD5NYR0</accession>
<protein>
    <submittedName>
        <fullName evidence="2">PhoU family transcriptional regulator</fullName>
    </submittedName>
</protein>
<name>A0ABD5NYR0_9EURY</name>
<evidence type="ECO:0000313" key="2">
    <source>
        <dbReference type="EMBL" id="MFC4246885.1"/>
    </source>
</evidence>
<dbReference type="AlphaFoldDB" id="A0ABD5NYR0"/>
<dbReference type="RefSeq" id="WP_246975831.1">
    <property type="nucleotide sequence ID" value="NZ_CP095398.1"/>
</dbReference>
<dbReference type="Proteomes" id="UP001595821">
    <property type="component" value="Unassembled WGS sequence"/>
</dbReference>
<comment type="caution">
    <text evidence="2">The sequence shown here is derived from an EMBL/GenBank/DDBJ whole genome shotgun (WGS) entry which is preliminary data.</text>
</comment>